<dbReference type="InterPro" id="IPR051703">
    <property type="entry name" value="NF-kappa-B_Signaling_Reg"/>
</dbReference>
<organism evidence="2 3">
    <name type="scientific">Psittacicella hinzii</name>
    <dbReference type="NCBI Taxonomy" id="2028575"/>
    <lineage>
        <taxon>Bacteria</taxon>
        <taxon>Pseudomonadati</taxon>
        <taxon>Pseudomonadota</taxon>
        <taxon>Gammaproteobacteria</taxon>
        <taxon>Pasteurellales</taxon>
        <taxon>Psittacicellaceae</taxon>
        <taxon>Psittacicella</taxon>
    </lineage>
</organism>
<dbReference type="RefSeq" id="WP_119531591.1">
    <property type="nucleotide sequence ID" value="NZ_JBHSSP010000039.1"/>
</dbReference>
<proteinExistence type="predicted"/>
<gene>
    <name evidence="2" type="ORF">CKF58_04985</name>
</gene>
<evidence type="ECO:0000313" key="2">
    <source>
        <dbReference type="EMBL" id="RIY37479.1"/>
    </source>
</evidence>
<evidence type="ECO:0000313" key="3">
    <source>
        <dbReference type="Proteomes" id="UP000265916"/>
    </source>
</evidence>
<name>A0A3A1YJQ8_9GAMM</name>
<keyword evidence="3" id="KW-1185">Reference proteome</keyword>
<dbReference type="InterPro" id="IPR011604">
    <property type="entry name" value="PDDEXK-like_dom_sf"/>
</dbReference>
<dbReference type="Proteomes" id="UP000265916">
    <property type="component" value="Unassembled WGS sequence"/>
</dbReference>
<dbReference type="OrthoDB" id="1245848at2"/>
<comment type="caution">
    <text evidence="2">The sequence shown here is derived from an EMBL/GenBank/DDBJ whole genome shotgun (WGS) entry which is preliminary data.</text>
</comment>
<dbReference type="InterPro" id="IPR011335">
    <property type="entry name" value="Restrct_endonuc-II-like"/>
</dbReference>
<dbReference type="EMBL" id="NRJG01000086">
    <property type="protein sequence ID" value="RIY37479.1"/>
    <property type="molecule type" value="Genomic_DNA"/>
</dbReference>
<dbReference type="SUPFAM" id="SSF52980">
    <property type="entry name" value="Restriction endonuclease-like"/>
    <property type="match status" value="1"/>
</dbReference>
<dbReference type="AlphaFoldDB" id="A0A3A1YJQ8"/>
<reference evidence="2 3" key="1">
    <citation type="submission" date="2017-08" db="EMBL/GenBank/DDBJ databases">
        <title>Reclassification of Bisgaard taxon 37 and 44.</title>
        <authorList>
            <person name="Christensen H."/>
        </authorList>
    </citation>
    <scope>NUCLEOTIDE SEQUENCE [LARGE SCALE GENOMIC DNA]</scope>
    <source>
        <strain evidence="2 3">111</strain>
    </source>
</reference>
<evidence type="ECO:0000259" key="1">
    <source>
        <dbReference type="Pfam" id="PF09588"/>
    </source>
</evidence>
<dbReference type="Gene3D" id="3.90.320.10">
    <property type="match status" value="1"/>
</dbReference>
<dbReference type="PANTHER" id="PTHR46609:SF6">
    <property type="entry name" value="EXONUCLEASE, PHAGE-TYPE_RECB, C-TERMINAL DOMAIN-CONTAINING PROTEIN-RELATED"/>
    <property type="match status" value="1"/>
</dbReference>
<accession>A0A3A1YJQ8</accession>
<protein>
    <recommendedName>
        <fullName evidence="1">YqaJ viral recombinase domain-containing protein</fullName>
    </recommendedName>
</protein>
<sequence>MHNPESIFYEIDVPQRSPEWLQARLTRFTASQAKTFTRLKSGKLSKTAIDTAQKIALSLTARSFAAYEMKDASDNASFNIQLGVVGEPYARDIYQALHPEYRVKEVGLLVKKSNDLIAASPDGLVEVLNPETGEYCLEGLVEIKTPTRDTHLNHLCHGVIPEDYYAQILHQLLVTGCKWADFITYYPDIDYKDSFAVTRVYADPKQLKEYEDLLEELCKITYETMTQLNKNVQRVNERRYLSNLNMDITQVDKILKAAKKEFILYSNLGQFITNRNGYENDEAVSLIPTPQEVQEQDKVIVEEYLENHPELKGKGRRSLVWEAKREYRLKQQDQLDEANQSFIDQL</sequence>
<dbReference type="PANTHER" id="PTHR46609">
    <property type="entry name" value="EXONUCLEASE, PHAGE-TYPE/RECB, C-TERMINAL DOMAIN-CONTAINING PROTEIN"/>
    <property type="match status" value="1"/>
</dbReference>
<feature type="domain" description="YqaJ viral recombinase" evidence="1">
    <location>
        <begin position="19"/>
        <end position="178"/>
    </location>
</feature>
<dbReference type="CDD" id="cd22343">
    <property type="entry name" value="PDDEXK_lambda_exonuclease-like"/>
    <property type="match status" value="1"/>
</dbReference>
<dbReference type="InterPro" id="IPR019080">
    <property type="entry name" value="YqaJ_viral_recombinase"/>
</dbReference>
<dbReference type="Pfam" id="PF09588">
    <property type="entry name" value="YqaJ"/>
    <property type="match status" value="1"/>
</dbReference>